<evidence type="ECO:0000256" key="12">
    <source>
        <dbReference type="HAMAP-Rule" id="MF_00454"/>
    </source>
</evidence>
<dbReference type="PANTHER" id="PTHR28259">
    <property type="entry name" value="FLUORIDE EXPORT PROTEIN 1-RELATED"/>
    <property type="match status" value="1"/>
</dbReference>
<dbReference type="GO" id="GO:0140114">
    <property type="term" value="P:cellular detoxification of fluoride"/>
    <property type="evidence" value="ECO:0007669"/>
    <property type="project" value="UniProtKB-UniRule"/>
</dbReference>
<dbReference type="Proteomes" id="UP000288405">
    <property type="component" value="Unassembled WGS sequence"/>
</dbReference>
<feature type="transmembrane region" description="Helical" evidence="12">
    <location>
        <begin position="71"/>
        <end position="91"/>
    </location>
</feature>
<keyword evidence="7 12" id="KW-0406">Ion transport</keyword>
<feature type="transmembrane region" description="Helical" evidence="12">
    <location>
        <begin position="6"/>
        <end position="24"/>
    </location>
</feature>
<dbReference type="GO" id="GO:0005886">
    <property type="term" value="C:plasma membrane"/>
    <property type="evidence" value="ECO:0007669"/>
    <property type="project" value="UniProtKB-SubCell"/>
</dbReference>
<keyword evidence="8 12" id="KW-0472">Membrane</keyword>
<evidence type="ECO:0000256" key="6">
    <source>
        <dbReference type="ARBA" id="ARBA00023053"/>
    </source>
</evidence>
<keyword evidence="9 12" id="KW-0407">Ion channel</keyword>
<keyword evidence="5 12" id="KW-1133">Transmembrane helix</keyword>
<comment type="catalytic activity">
    <reaction evidence="11">
        <text>fluoride(in) = fluoride(out)</text>
        <dbReference type="Rhea" id="RHEA:76159"/>
        <dbReference type="ChEBI" id="CHEBI:17051"/>
    </reaction>
    <physiologicalReaction direction="left-to-right" evidence="11">
        <dbReference type="Rhea" id="RHEA:76160"/>
    </physiologicalReaction>
</comment>
<keyword evidence="3" id="KW-0997">Cell inner membrane</keyword>
<dbReference type="Pfam" id="PF02537">
    <property type="entry name" value="CRCB"/>
    <property type="match status" value="1"/>
</dbReference>
<protein>
    <recommendedName>
        <fullName evidence="12">Fluoride-specific ion channel FluC</fullName>
    </recommendedName>
</protein>
<evidence type="ECO:0000256" key="4">
    <source>
        <dbReference type="ARBA" id="ARBA00022692"/>
    </source>
</evidence>
<evidence type="ECO:0000256" key="10">
    <source>
        <dbReference type="ARBA" id="ARBA00035120"/>
    </source>
</evidence>
<evidence type="ECO:0000256" key="8">
    <source>
        <dbReference type="ARBA" id="ARBA00023136"/>
    </source>
</evidence>
<evidence type="ECO:0000256" key="7">
    <source>
        <dbReference type="ARBA" id="ARBA00023065"/>
    </source>
</evidence>
<gene>
    <name evidence="12 13" type="primary">crcB</name>
    <name evidence="12" type="synonym">fluC</name>
    <name evidence="13" type="ORF">CWE11_01120</name>
</gene>
<organism evidence="13 14">
    <name type="scientific">Aliidiomarina sanyensis</name>
    <dbReference type="NCBI Taxonomy" id="1249555"/>
    <lineage>
        <taxon>Bacteria</taxon>
        <taxon>Pseudomonadati</taxon>
        <taxon>Pseudomonadota</taxon>
        <taxon>Gammaproteobacteria</taxon>
        <taxon>Alteromonadales</taxon>
        <taxon>Idiomarinaceae</taxon>
        <taxon>Aliidiomarina</taxon>
    </lineage>
</organism>
<comment type="caution">
    <text evidence="13">The sequence shown here is derived from an EMBL/GenBank/DDBJ whole genome shotgun (WGS) entry which is preliminary data.</text>
</comment>
<dbReference type="AlphaFoldDB" id="A0A432WRQ7"/>
<feature type="binding site" evidence="12">
    <location>
        <position position="83"/>
    </location>
    <ligand>
        <name>Na(+)</name>
        <dbReference type="ChEBI" id="CHEBI:29101"/>
        <note>structural</note>
    </ligand>
</feature>
<evidence type="ECO:0000256" key="11">
    <source>
        <dbReference type="ARBA" id="ARBA00035585"/>
    </source>
</evidence>
<name>A0A432WRQ7_9GAMM</name>
<comment type="similarity">
    <text evidence="10 12">Belongs to the fluoride channel Fluc/FEX (TC 1.A.43) family.</text>
</comment>
<dbReference type="EMBL" id="PIPM01000001">
    <property type="protein sequence ID" value="RUO36448.1"/>
    <property type="molecule type" value="Genomic_DNA"/>
</dbReference>
<feature type="transmembrane region" description="Helical" evidence="12">
    <location>
        <begin position="103"/>
        <end position="130"/>
    </location>
</feature>
<evidence type="ECO:0000256" key="5">
    <source>
        <dbReference type="ARBA" id="ARBA00022989"/>
    </source>
</evidence>
<evidence type="ECO:0000256" key="2">
    <source>
        <dbReference type="ARBA" id="ARBA00022475"/>
    </source>
</evidence>
<keyword evidence="4 12" id="KW-0812">Transmembrane</keyword>
<feature type="binding site" evidence="12">
    <location>
        <position position="80"/>
    </location>
    <ligand>
        <name>Na(+)</name>
        <dbReference type="ChEBI" id="CHEBI:29101"/>
        <note>structural</note>
    </ligand>
</feature>
<keyword evidence="14" id="KW-1185">Reference proteome</keyword>
<dbReference type="RefSeq" id="WP_126775762.1">
    <property type="nucleotide sequence ID" value="NZ_PIPM01000001.1"/>
</dbReference>
<evidence type="ECO:0000256" key="3">
    <source>
        <dbReference type="ARBA" id="ARBA00022519"/>
    </source>
</evidence>
<comment type="function">
    <text evidence="12">Fluoride-specific ion channel. Important for reducing fluoride concentration in the cell, thus reducing its toxicity.</text>
</comment>
<proteinExistence type="inferred from homology"/>
<dbReference type="HAMAP" id="MF_00454">
    <property type="entry name" value="FluC"/>
    <property type="match status" value="1"/>
</dbReference>
<comment type="subcellular location">
    <subcellularLocation>
        <location evidence="1 12">Cell membrane</location>
        <topology evidence="1 12">Multi-pass membrane protein</topology>
    </subcellularLocation>
</comment>
<keyword evidence="2 12" id="KW-1003">Cell membrane</keyword>
<evidence type="ECO:0000256" key="1">
    <source>
        <dbReference type="ARBA" id="ARBA00004651"/>
    </source>
</evidence>
<keyword evidence="6 12" id="KW-0915">Sodium</keyword>
<dbReference type="GO" id="GO:0062054">
    <property type="term" value="F:fluoride channel activity"/>
    <property type="evidence" value="ECO:0007669"/>
    <property type="project" value="UniProtKB-UniRule"/>
</dbReference>
<evidence type="ECO:0000313" key="13">
    <source>
        <dbReference type="EMBL" id="RUO36448.1"/>
    </source>
</evidence>
<comment type="activity regulation">
    <text evidence="12">Na(+) is not transported, but it plays an essential structural role and its presence is essential for fluoride channel function.</text>
</comment>
<accession>A0A432WRQ7</accession>
<dbReference type="InterPro" id="IPR003691">
    <property type="entry name" value="FluC"/>
</dbReference>
<keyword evidence="12" id="KW-0813">Transport</keyword>
<dbReference type="OrthoDB" id="9806299at2"/>
<keyword evidence="12" id="KW-0479">Metal-binding</keyword>
<dbReference type="GO" id="GO:0046872">
    <property type="term" value="F:metal ion binding"/>
    <property type="evidence" value="ECO:0007669"/>
    <property type="project" value="UniProtKB-KW"/>
</dbReference>
<sequence length="131" mass="14225">MTEVWLWLWVALGGAGGALMRFWLSRFSAWRWGSSIPATFTVNIVGCFLLGVGLVWIGALGSDGMYARSSYIWLELGFIGGFTTFSTFAVETRGLLPHDWGKAVAYMLGSFVGALLALIVGYIVGGVWVYG</sequence>
<feature type="transmembrane region" description="Helical" evidence="12">
    <location>
        <begin position="36"/>
        <end position="59"/>
    </location>
</feature>
<dbReference type="NCBIfam" id="TIGR00494">
    <property type="entry name" value="crcB"/>
    <property type="match status" value="1"/>
</dbReference>
<evidence type="ECO:0000256" key="9">
    <source>
        <dbReference type="ARBA" id="ARBA00023303"/>
    </source>
</evidence>
<evidence type="ECO:0000313" key="14">
    <source>
        <dbReference type="Proteomes" id="UP000288405"/>
    </source>
</evidence>
<dbReference type="PANTHER" id="PTHR28259:SF1">
    <property type="entry name" value="FLUORIDE EXPORT PROTEIN 1-RELATED"/>
    <property type="match status" value="1"/>
</dbReference>
<reference evidence="13 14" key="1">
    <citation type="journal article" date="2011" name="Front. Microbiol.">
        <title>Genomic signatures of strain selection and enhancement in Bacillus atrophaeus var. globigii, a historical biowarfare simulant.</title>
        <authorList>
            <person name="Gibbons H.S."/>
            <person name="Broomall S.M."/>
            <person name="McNew L.A."/>
            <person name="Daligault H."/>
            <person name="Chapman C."/>
            <person name="Bruce D."/>
            <person name="Karavis M."/>
            <person name="Krepps M."/>
            <person name="McGregor P.A."/>
            <person name="Hong C."/>
            <person name="Park K.H."/>
            <person name="Akmal A."/>
            <person name="Feldman A."/>
            <person name="Lin J.S."/>
            <person name="Chang W.E."/>
            <person name="Higgs B.W."/>
            <person name="Demirev P."/>
            <person name="Lindquist J."/>
            <person name="Liem A."/>
            <person name="Fochler E."/>
            <person name="Read T.D."/>
            <person name="Tapia R."/>
            <person name="Johnson S."/>
            <person name="Bishop-Lilly K.A."/>
            <person name="Detter C."/>
            <person name="Han C."/>
            <person name="Sozhamannan S."/>
            <person name="Rosenzweig C.N."/>
            <person name="Skowronski E.W."/>
        </authorList>
    </citation>
    <scope>NUCLEOTIDE SEQUENCE [LARGE SCALE GENOMIC DNA]</scope>
    <source>
        <strain evidence="13 14">GYP-17</strain>
    </source>
</reference>